<feature type="binding site" evidence="15">
    <location>
        <position position="145"/>
    </location>
    <ligand>
        <name>Zn(2+)</name>
        <dbReference type="ChEBI" id="CHEBI:29105"/>
        <label>2</label>
    </ligand>
</feature>
<evidence type="ECO:0000256" key="3">
    <source>
        <dbReference type="ARBA" id="ARBA00011738"/>
    </source>
</evidence>
<protein>
    <recommendedName>
        <fullName evidence="5 15">Succinyl-diaminopimelate desuccinylase</fullName>
        <shortName evidence="15">SDAP desuccinylase</shortName>
        <ecNumber evidence="4 15">3.5.1.18</ecNumber>
    </recommendedName>
    <alternativeName>
        <fullName evidence="13 15">N-succinyl-LL-2,6-diaminoheptanedioate amidohydrolase</fullName>
    </alternativeName>
</protein>
<feature type="binding site" evidence="15">
    <location>
        <position position="110"/>
    </location>
    <ligand>
        <name>Zn(2+)</name>
        <dbReference type="ChEBI" id="CHEBI:29105"/>
        <label>1</label>
    </ligand>
</feature>
<feature type="binding site" evidence="15">
    <location>
        <position position="110"/>
    </location>
    <ligand>
        <name>Zn(2+)</name>
        <dbReference type="ChEBI" id="CHEBI:29105"/>
        <label>2</label>
    </ligand>
</feature>
<evidence type="ECO:0000259" key="16">
    <source>
        <dbReference type="Pfam" id="PF07687"/>
    </source>
</evidence>
<dbReference type="EMBL" id="BAAAEI010000007">
    <property type="protein sequence ID" value="GAA0353143.1"/>
    <property type="molecule type" value="Genomic_DNA"/>
</dbReference>
<evidence type="ECO:0000256" key="7">
    <source>
        <dbReference type="ARBA" id="ARBA00022723"/>
    </source>
</evidence>
<dbReference type="InterPro" id="IPR005941">
    <property type="entry name" value="DapE_proteobac"/>
</dbReference>
<comment type="pathway">
    <text evidence="1 15">Amino-acid biosynthesis; L-lysine biosynthesis via DAP pathway; LL-2,6-diaminopimelate from (S)-tetrahydrodipicolinate (succinylase route): step 3/3.</text>
</comment>
<comment type="function">
    <text evidence="15">Catalyzes the hydrolysis of N-succinyl-L,L-diaminopimelic acid (SDAP), forming succinate and LL-2,6-diaminopimelate (DAP), an intermediate involved in the bacterial biosynthesis of lysine and meso-diaminopimelic acid, an essential component of bacterial cell walls.</text>
</comment>
<dbReference type="PANTHER" id="PTHR43808:SF31">
    <property type="entry name" value="N-ACETYL-L-CITRULLINE DEACETYLASE"/>
    <property type="match status" value="1"/>
</dbReference>
<keyword evidence="7 15" id="KW-0479">Metal-binding</keyword>
<feature type="active site" description="Proton acceptor" evidence="15">
    <location>
        <position position="144"/>
    </location>
</feature>
<dbReference type="SUPFAM" id="SSF53187">
    <property type="entry name" value="Zn-dependent exopeptidases"/>
    <property type="match status" value="1"/>
</dbReference>
<evidence type="ECO:0000256" key="8">
    <source>
        <dbReference type="ARBA" id="ARBA00022801"/>
    </source>
</evidence>
<comment type="similarity">
    <text evidence="2 15">Belongs to the peptidase M20A family. DapE subfamily.</text>
</comment>
<keyword evidence="11 15" id="KW-0457">Lysine biosynthesis</keyword>
<dbReference type="InterPro" id="IPR036264">
    <property type="entry name" value="Bact_exopeptidase_dim_dom"/>
</dbReference>
<evidence type="ECO:0000256" key="9">
    <source>
        <dbReference type="ARBA" id="ARBA00022833"/>
    </source>
</evidence>
<keyword evidence="12 15" id="KW-0170">Cobalt</keyword>
<evidence type="ECO:0000256" key="12">
    <source>
        <dbReference type="ARBA" id="ARBA00023285"/>
    </source>
</evidence>
<dbReference type="InterPro" id="IPR001261">
    <property type="entry name" value="ArgE/DapE_CS"/>
</dbReference>
<evidence type="ECO:0000256" key="11">
    <source>
        <dbReference type="ARBA" id="ARBA00023154"/>
    </source>
</evidence>
<dbReference type="CDD" id="cd03891">
    <property type="entry name" value="M20_DapE_proteobac"/>
    <property type="match status" value="1"/>
</dbReference>
<evidence type="ECO:0000256" key="14">
    <source>
        <dbReference type="ARBA" id="ARBA00051301"/>
    </source>
</evidence>
<evidence type="ECO:0000256" key="13">
    <source>
        <dbReference type="ARBA" id="ARBA00031891"/>
    </source>
</evidence>
<dbReference type="InterPro" id="IPR002933">
    <property type="entry name" value="Peptidase_M20"/>
</dbReference>
<comment type="caution">
    <text evidence="17">The sequence shown here is derived from an EMBL/GenBank/DDBJ whole genome shotgun (WGS) entry which is preliminary data.</text>
</comment>
<evidence type="ECO:0000313" key="17">
    <source>
        <dbReference type="EMBL" id="GAA0353143.1"/>
    </source>
</evidence>
<dbReference type="NCBIfam" id="NF009557">
    <property type="entry name" value="PRK13009.1"/>
    <property type="match status" value="1"/>
</dbReference>
<dbReference type="PROSITE" id="PS00758">
    <property type="entry name" value="ARGE_DAPE_CPG2_1"/>
    <property type="match status" value="1"/>
</dbReference>
<dbReference type="Gene3D" id="3.30.70.360">
    <property type="match status" value="1"/>
</dbReference>
<keyword evidence="9 15" id="KW-0862">Zinc</keyword>
<dbReference type="Gene3D" id="3.40.630.10">
    <property type="entry name" value="Zn peptidases"/>
    <property type="match status" value="2"/>
</dbReference>
<dbReference type="EC" id="3.5.1.18" evidence="4 15"/>
<feature type="binding site" evidence="15">
    <location>
        <position position="173"/>
    </location>
    <ligand>
        <name>Zn(2+)</name>
        <dbReference type="ChEBI" id="CHEBI:29105"/>
        <label>1</label>
    </ligand>
</feature>
<dbReference type="InterPro" id="IPR011650">
    <property type="entry name" value="Peptidase_M20_dimer"/>
</dbReference>
<feature type="active site" evidence="15">
    <location>
        <position position="79"/>
    </location>
</feature>
<evidence type="ECO:0000256" key="2">
    <source>
        <dbReference type="ARBA" id="ARBA00006746"/>
    </source>
</evidence>
<evidence type="ECO:0000256" key="5">
    <source>
        <dbReference type="ARBA" id="ARBA00022391"/>
    </source>
</evidence>
<evidence type="ECO:0000313" key="18">
    <source>
        <dbReference type="Proteomes" id="UP001501757"/>
    </source>
</evidence>
<evidence type="ECO:0000256" key="4">
    <source>
        <dbReference type="ARBA" id="ARBA00011921"/>
    </source>
</evidence>
<organism evidence="17 18">
    <name type="scientific">Bowmanella denitrificans</name>
    <dbReference type="NCBI Taxonomy" id="366582"/>
    <lineage>
        <taxon>Bacteria</taxon>
        <taxon>Pseudomonadati</taxon>
        <taxon>Pseudomonadota</taxon>
        <taxon>Gammaproteobacteria</taxon>
        <taxon>Alteromonadales</taxon>
        <taxon>Alteromonadaceae</taxon>
        <taxon>Bowmanella</taxon>
    </lineage>
</organism>
<dbReference type="Pfam" id="PF01546">
    <property type="entry name" value="Peptidase_M20"/>
    <property type="match status" value="1"/>
</dbReference>
<keyword evidence="6 15" id="KW-0028">Amino-acid biosynthesis</keyword>
<dbReference type="NCBIfam" id="TIGR01246">
    <property type="entry name" value="dapE_proteo"/>
    <property type="match status" value="1"/>
</dbReference>
<keyword evidence="10 15" id="KW-0220">Diaminopimelate biosynthesis</keyword>
<reference evidence="17 18" key="1">
    <citation type="journal article" date="2019" name="Int. J. Syst. Evol. Microbiol.">
        <title>The Global Catalogue of Microorganisms (GCM) 10K type strain sequencing project: providing services to taxonomists for standard genome sequencing and annotation.</title>
        <authorList>
            <consortium name="The Broad Institute Genomics Platform"/>
            <consortium name="The Broad Institute Genome Sequencing Center for Infectious Disease"/>
            <person name="Wu L."/>
            <person name="Ma J."/>
        </authorList>
    </citation>
    <scope>NUCLEOTIDE SEQUENCE [LARGE SCALE GENOMIC DNA]</scope>
    <source>
        <strain evidence="17 18">JCM 13378</strain>
    </source>
</reference>
<dbReference type="Proteomes" id="UP001501757">
    <property type="component" value="Unassembled WGS sequence"/>
</dbReference>
<gene>
    <name evidence="17" type="primary">dapE_1</name>
    <name evidence="15" type="synonym">dapE</name>
    <name evidence="17" type="ORF">GCM10009092_16860</name>
</gene>
<proteinExistence type="inferred from homology"/>
<evidence type="ECO:0000256" key="6">
    <source>
        <dbReference type="ARBA" id="ARBA00022605"/>
    </source>
</evidence>
<keyword evidence="8 15" id="KW-0378">Hydrolase</keyword>
<dbReference type="SUPFAM" id="SSF55031">
    <property type="entry name" value="Bacterial exopeptidase dimerisation domain"/>
    <property type="match status" value="1"/>
</dbReference>
<accession>A0ABN0X216</accession>
<feature type="domain" description="Peptidase M20 dimerisation" evidence="16">
    <location>
        <begin position="186"/>
        <end position="286"/>
    </location>
</feature>
<evidence type="ECO:0000256" key="15">
    <source>
        <dbReference type="HAMAP-Rule" id="MF_01690"/>
    </source>
</evidence>
<dbReference type="RefSeq" id="WP_343844147.1">
    <property type="nucleotide sequence ID" value="NZ_BAAAEI010000007.1"/>
</dbReference>
<comment type="subunit">
    <text evidence="3 15">Homodimer.</text>
</comment>
<comment type="cofactor">
    <cofactor evidence="15">
        <name>Zn(2+)</name>
        <dbReference type="ChEBI" id="CHEBI:29105"/>
    </cofactor>
    <cofactor evidence="15">
        <name>Co(2+)</name>
        <dbReference type="ChEBI" id="CHEBI:48828"/>
    </cofactor>
    <text evidence="15">Binds 2 Zn(2+) or Co(2+) ions per subunit.</text>
</comment>
<dbReference type="HAMAP" id="MF_01690">
    <property type="entry name" value="DapE"/>
    <property type="match status" value="1"/>
</dbReference>
<evidence type="ECO:0000256" key="1">
    <source>
        <dbReference type="ARBA" id="ARBA00005130"/>
    </source>
</evidence>
<dbReference type="PANTHER" id="PTHR43808">
    <property type="entry name" value="ACETYLORNITHINE DEACETYLASE"/>
    <property type="match status" value="1"/>
</dbReference>
<dbReference type="InterPro" id="IPR050072">
    <property type="entry name" value="Peptidase_M20A"/>
</dbReference>
<feature type="binding site" evidence="15">
    <location>
        <position position="362"/>
    </location>
    <ligand>
        <name>Zn(2+)</name>
        <dbReference type="ChEBI" id="CHEBI:29105"/>
        <label>2</label>
    </ligand>
</feature>
<evidence type="ECO:0000256" key="10">
    <source>
        <dbReference type="ARBA" id="ARBA00022915"/>
    </source>
</evidence>
<dbReference type="Pfam" id="PF07687">
    <property type="entry name" value="M20_dimer"/>
    <property type="match status" value="1"/>
</dbReference>
<comment type="catalytic activity">
    <reaction evidence="14 15">
        <text>N-succinyl-(2S,6S)-2,6-diaminopimelate + H2O = (2S,6S)-2,6-diaminopimelate + succinate</text>
        <dbReference type="Rhea" id="RHEA:22608"/>
        <dbReference type="ChEBI" id="CHEBI:15377"/>
        <dbReference type="ChEBI" id="CHEBI:30031"/>
        <dbReference type="ChEBI" id="CHEBI:57609"/>
        <dbReference type="ChEBI" id="CHEBI:58087"/>
        <dbReference type="EC" id="3.5.1.18"/>
    </reaction>
</comment>
<name>A0ABN0X216_9ALTE</name>
<keyword evidence="18" id="KW-1185">Reference proteome</keyword>
<sequence length="389" mass="43079">MTLSVLPRHQQIFRSIAYSQELIRRRSITPDDQGCQLWLADKLSRLGFSCQHFEVEGVSNLLAILGQGQKTLAFAGHTDVVPPGPLDKWLCDPFAGQIIDNELIGRGAADMKTGVAAMLAATERFLAAKQPFNQRLVWLITSDEEGEAEFGSKVLKAELDRQNIHLDYCLVGEPTASRQTGDTVKVGRRGAISARLKVLGKQGHVAYPQYADNAIHKMGKVIAALNNINWDCGSDDFPGTSLQITHIDSGAFTDNIVPAQCSICFNIRYSHRYDLASLQQLIQETLLPVTNGFELQWERPCEPYFTSQDSHNSLIHEVEQAIFHNTGKFPVLSTSGGTSDGRFFAGARTQVVELGVPNRTIHQVNERVHIADLIALEDIYTEVLQRLLA</sequence>
<feature type="binding site" evidence="15">
    <location>
        <position position="77"/>
    </location>
    <ligand>
        <name>Zn(2+)</name>
        <dbReference type="ChEBI" id="CHEBI:29105"/>
        <label>1</label>
    </ligand>
</feature>